<dbReference type="InParanoid" id="G3AUA6"/>
<name>G3AUA6_SPAPN</name>
<dbReference type="eggNOG" id="ENOG502RQIJ">
    <property type="taxonomic scope" value="Eukaryota"/>
</dbReference>
<dbReference type="KEGG" id="spaa:SPAPADRAFT_68577"/>
<accession>G3AUA6</accession>
<feature type="compositionally biased region" description="Basic and acidic residues" evidence="1">
    <location>
        <begin position="12"/>
        <end position="28"/>
    </location>
</feature>
<proteinExistence type="predicted"/>
<feature type="compositionally biased region" description="Basic residues" evidence="1">
    <location>
        <begin position="1"/>
        <end position="11"/>
    </location>
</feature>
<gene>
    <name evidence="2" type="ORF">SPAPADRAFT_68577</name>
</gene>
<dbReference type="AlphaFoldDB" id="G3AUA6"/>
<evidence type="ECO:0000313" key="3">
    <source>
        <dbReference type="Proteomes" id="UP000000709"/>
    </source>
</evidence>
<dbReference type="EMBL" id="GL996505">
    <property type="protein sequence ID" value="EGW30481.1"/>
    <property type="molecule type" value="Genomic_DNA"/>
</dbReference>
<evidence type="ECO:0000313" key="2">
    <source>
        <dbReference type="EMBL" id="EGW30481.1"/>
    </source>
</evidence>
<keyword evidence="3" id="KW-1185">Reference proteome</keyword>
<organism evidence="3">
    <name type="scientific">Spathaspora passalidarum (strain NRRL Y-27907 / 11-Y1)</name>
    <dbReference type="NCBI Taxonomy" id="619300"/>
    <lineage>
        <taxon>Eukaryota</taxon>
        <taxon>Fungi</taxon>
        <taxon>Dikarya</taxon>
        <taxon>Ascomycota</taxon>
        <taxon>Saccharomycotina</taxon>
        <taxon>Pichiomycetes</taxon>
        <taxon>Debaryomycetaceae</taxon>
        <taxon>Spathaspora</taxon>
    </lineage>
</organism>
<feature type="region of interest" description="Disordered" evidence="1">
    <location>
        <begin position="1"/>
        <end position="60"/>
    </location>
</feature>
<reference evidence="2 3" key="1">
    <citation type="journal article" date="2011" name="Proc. Natl. Acad. Sci. U.S.A.">
        <title>Comparative genomics of xylose-fermenting fungi for enhanced biofuel production.</title>
        <authorList>
            <person name="Wohlbach D.J."/>
            <person name="Kuo A."/>
            <person name="Sato T.K."/>
            <person name="Potts K.M."/>
            <person name="Salamov A.A."/>
            <person name="LaButti K.M."/>
            <person name="Sun H."/>
            <person name="Clum A."/>
            <person name="Pangilinan J.L."/>
            <person name="Lindquist E.A."/>
            <person name="Lucas S."/>
            <person name="Lapidus A."/>
            <person name="Jin M."/>
            <person name="Gunawan C."/>
            <person name="Balan V."/>
            <person name="Dale B.E."/>
            <person name="Jeffries T.W."/>
            <person name="Zinkel R."/>
            <person name="Barry K.W."/>
            <person name="Grigoriev I.V."/>
            <person name="Gasch A.P."/>
        </authorList>
    </citation>
    <scope>NUCLEOTIDE SEQUENCE [LARGE SCALE GENOMIC DNA]</scope>
    <source>
        <strain evidence="3">NRRL Y-27907 / 11-Y1</strain>
    </source>
</reference>
<dbReference type="Proteomes" id="UP000000709">
    <property type="component" value="Unassembled WGS sequence"/>
</dbReference>
<sequence>MNRSKSWKSFKQKFESLRKSDASKEKATKASSHKHTDDDSELQDLQQLQQKRQKKREQSYHLSLRTISLPELTLENKSTQNTTNLLSLRDVPHIHDEDGNSLLDNDEDFAIIFDQEKENKFGEDTIKNKPGSAFNIGKILTATVKLIEEKEPYTITLGEYCGVPSNRSVLSFNPSQHRATKLQLSSFNLENGVNKTLPQQWLVWNYDNDNIKRVFKVVETETELTNFIEKELSKKVHIMKRGLVPNTKYHEHGYLVNLELKNITTDKLLKLTLFIVSNRIYDYETTTGITGISFTQSDVYTRVTLWFHPNLKPSYDIINEVKKVTRVLFSWLADLGNVHVRQVTFVNNDTSEKTVVDCGLVAI</sequence>
<protein>
    <submittedName>
        <fullName evidence="2">Uncharacterized protein</fullName>
    </submittedName>
</protein>
<dbReference type="HOGENOM" id="CLU_763264_0_0_1"/>
<evidence type="ECO:0000256" key="1">
    <source>
        <dbReference type="SAM" id="MobiDB-lite"/>
    </source>
</evidence>
<dbReference type="GeneID" id="18875225"/>
<dbReference type="RefSeq" id="XP_007377452.1">
    <property type="nucleotide sequence ID" value="XM_007377390.1"/>
</dbReference>